<dbReference type="RefSeq" id="WP_343987492.1">
    <property type="nucleotide sequence ID" value="NZ_BAAAJG010000029.1"/>
</dbReference>
<dbReference type="SUPFAM" id="SSF53474">
    <property type="entry name" value="alpha/beta-Hydrolases"/>
    <property type="match status" value="1"/>
</dbReference>
<dbReference type="GO" id="GO:0016787">
    <property type="term" value="F:hydrolase activity"/>
    <property type="evidence" value="ECO:0007669"/>
    <property type="project" value="UniProtKB-KW"/>
</dbReference>
<dbReference type="Gene3D" id="3.40.50.1820">
    <property type="entry name" value="alpha/beta hydrolase"/>
    <property type="match status" value="1"/>
</dbReference>
<keyword evidence="1 3" id="KW-0378">Hydrolase</keyword>
<evidence type="ECO:0000313" key="4">
    <source>
        <dbReference type="Proteomes" id="UP001597145"/>
    </source>
</evidence>
<evidence type="ECO:0000256" key="1">
    <source>
        <dbReference type="ARBA" id="ARBA00022801"/>
    </source>
</evidence>
<dbReference type="Proteomes" id="UP001597145">
    <property type="component" value="Unassembled WGS sequence"/>
</dbReference>
<gene>
    <name evidence="3" type="ORF">ACFSCY_13090</name>
</gene>
<dbReference type="PRINTS" id="PR00412">
    <property type="entry name" value="EPOXHYDRLASE"/>
</dbReference>
<name>A0ABW4FID0_9PSEU</name>
<keyword evidence="4" id="KW-1185">Reference proteome</keyword>
<comment type="caution">
    <text evidence="3">The sequence shown here is derived from an EMBL/GenBank/DDBJ whole genome shotgun (WGS) entry which is preliminary data.</text>
</comment>
<evidence type="ECO:0000313" key="3">
    <source>
        <dbReference type="EMBL" id="MFD1530380.1"/>
    </source>
</evidence>
<protein>
    <submittedName>
        <fullName evidence="3">Alpha/beta fold hydrolase</fullName>
    </submittedName>
</protein>
<dbReference type="EMBL" id="JBHUCP010000008">
    <property type="protein sequence ID" value="MFD1530380.1"/>
    <property type="molecule type" value="Genomic_DNA"/>
</dbReference>
<accession>A0ABW4FID0</accession>
<proteinExistence type="predicted"/>
<dbReference type="InterPro" id="IPR000639">
    <property type="entry name" value="Epox_hydrolase-like"/>
</dbReference>
<evidence type="ECO:0000259" key="2">
    <source>
        <dbReference type="Pfam" id="PF00561"/>
    </source>
</evidence>
<feature type="domain" description="AB hydrolase-1" evidence="2">
    <location>
        <begin position="29"/>
        <end position="270"/>
    </location>
</feature>
<sequence length="322" mass="34757">MDTSAITHRTVELDGLRLHLAEAGPPDGPVVLLLHGFPECWYSWRHQLGALAAAGFRAVAPDQRGYARSDAPAAVEAYTLLHLVGDALGVLDVVGAERAVVVGHDWGAPVAWHAALLRPDRVRGVVGLSVPFRPRTGTRPTDALARRFGSGYYMLHFQEPGVADAELAADPRTTFRRLLSRTGGGAPPPRLTVAPGGGFLDALPEPAALPDWLTDADLDVYVAEYRERGFTGGLNWYRNLDRNWELTAAWRGAQITPPVLYLAGEQDLVIAGAPFDAVTQSLRSSVRDLRGATALPGCGHWTQQERPDEVSAAIVEFARTLP</sequence>
<dbReference type="PANTHER" id="PTHR43329">
    <property type="entry name" value="EPOXIDE HYDROLASE"/>
    <property type="match status" value="1"/>
</dbReference>
<reference evidence="4" key="1">
    <citation type="journal article" date="2019" name="Int. J. Syst. Evol. Microbiol.">
        <title>The Global Catalogue of Microorganisms (GCM) 10K type strain sequencing project: providing services to taxonomists for standard genome sequencing and annotation.</title>
        <authorList>
            <consortium name="The Broad Institute Genomics Platform"/>
            <consortium name="The Broad Institute Genome Sequencing Center for Infectious Disease"/>
            <person name="Wu L."/>
            <person name="Ma J."/>
        </authorList>
    </citation>
    <scope>NUCLEOTIDE SEQUENCE [LARGE SCALE GENOMIC DNA]</scope>
    <source>
        <strain evidence="4">JCM 12165</strain>
    </source>
</reference>
<organism evidence="3 4">
    <name type="scientific">Pseudonocardia aurantiaca</name>
    <dbReference type="NCBI Taxonomy" id="75290"/>
    <lineage>
        <taxon>Bacteria</taxon>
        <taxon>Bacillati</taxon>
        <taxon>Actinomycetota</taxon>
        <taxon>Actinomycetes</taxon>
        <taxon>Pseudonocardiales</taxon>
        <taxon>Pseudonocardiaceae</taxon>
        <taxon>Pseudonocardia</taxon>
    </lineage>
</organism>
<dbReference type="InterPro" id="IPR000073">
    <property type="entry name" value="AB_hydrolase_1"/>
</dbReference>
<dbReference type="Pfam" id="PF00561">
    <property type="entry name" value="Abhydrolase_1"/>
    <property type="match status" value="1"/>
</dbReference>
<dbReference type="InterPro" id="IPR029058">
    <property type="entry name" value="AB_hydrolase_fold"/>
</dbReference>